<feature type="coiled-coil region" evidence="1">
    <location>
        <begin position="155"/>
        <end position="182"/>
    </location>
</feature>
<feature type="compositionally biased region" description="Polar residues" evidence="2">
    <location>
        <begin position="268"/>
        <end position="279"/>
    </location>
</feature>
<gene>
    <name evidence="3" type="primary">22</name>
    <name evidence="3" type="ORF">SEA_SHOCKER_22</name>
</gene>
<protein>
    <submittedName>
        <fullName evidence="3">Uncharacterized protein</fullName>
    </submittedName>
</protein>
<evidence type="ECO:0000313" key="4">
    <source>
        <dbReference type="Proteomes" id="UP000654052"/>
    </source>
</evidence>
<name>A0A890URH6_9CAUD</name>
<evidence type="ECO:0000256" key="1">
    <source>
        <dbReference type="SAM" id="Coils"/>
    </source>
</evidence>
<keyword evidence="4" id="KW-1185">Reference proteome</keyword>
<keyword evidence="1" id="KW-0175">Coiled coil</keyword>
<dbReference type="GeneID" id="80020086"/>
<sequence>MSMPVEGQEFTQNESPEINSDPAPAENHSTESQPEVQTPDSEPNPFWGEVERVVGPNTYKLIQPHLAKADTEARNRISQLNQSFAPWKTLADQGVTPDHVNQAIGVVRQLNDPDGQVQVYESLRTFLEREGRLPNQGELAQEIENNDEDPEADPRDQELQALKEQQQQIAEFLANQQLAAQQQQAAAEADEWLNSETERVKKAGGFDDQDMKEIVRIAAFQAQTSGELPENLDAAVAQFSAMRDRIRSTPRPGQLAPRVPSGPGGGTPSAQAVDPSNMSKEQRRELVAQMLQSRRGQ</sequence>
<accession>A0A890URH6</accession>
<reference evidence="3" key="1">
    <citation type="submission" date="2021-01" db="EMBL/GenBank/DDBJ databases">
        <authorList>
            <person name="Weegman M.K."/>
            <person name="Spring A.S."/>
            <person name="Bonilla J.A."/>
            <person name="Klyczek K."/>
            <person name="Garlena R.A."/>
            <person name="Russell D.A."/>
            <person name="Pope W.H."/>
            <person name="Jacobs-Sera D."/>
            <person name="Hatfull G.F."/>
        </authorList>
    </citation>
    <scope>NUCLEOTIDE SEQUENCE</scope>
</reference>
<dbReference type="EMBL" id="MW507126">
    <property type="protein sequence ID" value="QRI45076.1"/>
    <property type="molecule type" value="Genomic_DNA"/>
</dbReference>
<organism evidence="3 4">
    <name type="scientific">Microbacterium phage Shocker</name>
    <dbReference type="NCBI Taxonomy" id="2805839"/>
    <lineage>
        <taxon>Viruses</taxon>
        <taxon>Duplodnaviria</taxon>
        <taxon>Heunggongvirae</taxon>
        <taxon>Uroviricota</taxon>
        <taxon>Caudoviricetes</taxon>
        <taxon>Shockervirus</taxon>
        <taxon>Shockervirus shocker</taxon>
    </lineage>
</organism>
<feature type="region of interest" description="Disordered" evidence="2">
    <location>
        <begin position="1"/>
        <end position="49"/>
    </location>
</feature>
<feature type="compositionally biased region" description="Polar residues" evidence="2">
    <location>
        <begin position="9"/>
        <end position="18"/>
    </location>
</feature>
<dbReference type="RefSeq" id="YP_010755432.1">
    <property type="nucleotide sequence ID" value="NC_073470.1"/>
</dbReference>
<dbReference type="KEGG" id="vg:80020086"/>
<proteinExistence type="predicted"/>
<evidence type="ECO:0000256" key="2">
    <source>
        <dbReference type="SAM" id="MobiDB-lite"/>
    </source>
</evidence>
<feature type="compositionally biased region" description="Polar residues" evidence="2">
    <location>
        <begin position="30"/>
        <end position="41"/>
    </location>
</feature>
<dbReference type="Proteomes" id="UP000654052">
    <property type="component" value="Segment"/>
</dbReference>
<evidence type="ECO:0000313" key="3">
    <source>
        <dbReference type="EMBL" id="QRI45076.1"/>
    </source>
</evidence>
<feature type="region of interest" description="Disordered" evidence="2">
    <location>
        <begin position="243"/>
        <end position="297"/>
    </location>
</feature>